<evidence type="ECO:0000313" key="3">
    <source>
        <dbReference type="Proteomes" id="UP001215280"/>
    </source>
</evidence>
<proteinExistence type="predicted"/>
<reference evidence="1" key="1">
    <citation type="submission" date="2023-03" db="EMBL/GenBank/DDBJ databases">
        <title>Massive genome expansion in bonnet fungi (Mycena s.s.) driven by repeated elements and novel gene families across ecological guilds.</title>
        <authorList>
            <consortium name="Lawrence Berkeley National Laboratory"/>
            <person name="Harder C.B."/>
            <person name="Miyauchi S."/>
            <person name="Viragh M."/>
            <person name="Kuo A."/>
            <person name="Thoen E."/>
            <person name="Andreopoulos B."/>
            <person name="Lu D."/>
            <person name="Skrede I."/>
            <person name="Drula E."/>
            <person name="Henrissat B."/>
            <person name="Morin E."/>
            <person name="Kohler A."/>
            <person name="Barry K."/>
            <person name="LaButti K."/>
            <person name="Morin E."/>
            <person name="Salamov A."/>
            <person name="Lipzen A."/>
            <person name="Mereny Z."/>
            <person name="Hegedus B."/>
            <person name="Baldrian P."/>
            <person name="Stursova M."/>
            <person name="Weitz H."/>
            <person name="Taylor A."/>
            <person name="Grigoriev I.V."/>
            <person name="Nagy L.G."/>
            <person name="Martin F."/>
            <person name="Kauserud H."/>
        </authorList>
    </citation>
    <scope>NUCLEOTIDE SEQUENCE</scope>
    <source>
        <strain evidence="1">CBHHK188m</strain>
    </source>
</reference>
<dbReference type="Proteomes" id="UP001215280">
    <property type="component" value="Unassembled WGS sequence"/>
</dbReference>
<organism evidence="1 3">
    <name type="scientific">Mycena maculata</name>
    <dbReference type="NCBI Taxonomy" id="230809"/>
    <lineage>
        <taxon>Eukaryota</taxon>
        <taxon>Fungi</taxon>
        <taxon>Dikarya</taxon>
        <taxon>Basidiomycota</taxon>
        <taxon>Agaricomycotina</taxon>
        <taxon>Agaricomycetes</taxon>
        <taxon>Agaricomycetidae</taxon>
        <taxon>Agaricales</taxon>
        <taxon>Marasmiineae</taxon>
        <taxon>Mycenaceae</taxon>
        <taxon>Mycena</taxon>
    </lineage>
</organism>
<protein>
    <submittedName>
        <fullName evidence="1">Uncharacterized protein</fullName>
    </submittedName>
</protein>
<gene>
    <name evidence="1" type="ORF">DFH07DRAFT_680076</name>
    <name evidence="2" type="ORF">DFH07DRAFT_682545</name>
</gene>
<feature type="non-terminal residue" evidence="1">
    <location>
        <position position="1"/>
    </location>
</feature>
<feature type="non-terminal residue" evidence="1">
    <location>
        <position position="89"/>
    </location>
</feature>
<dbReference type="AlphaFoldDB" id="A0AAD7MQY9"/>
<evidence type="ECO:0000313" key="1">
    <source>
        <dbReference type="EMBL" id="KAJ7726998.1"/>
    </source>
</evidence>
<name>A0AAD7MQY9_9AGAR</name>
<dbReference type="EMBL" id="JARJLG010000215">
    <property type="protein sequence ID" value="KAJ7726998.1"/>
    <property type="molecule type" value="Genomic_DNA"/>
</dbReference>
<dbReference type="EMBL" id="JARJLG010000214">
    <property type="protein sequence ID" value="KAJ7727147.1"/>
    <property type="molecule type" value="Genomic_DNA"/>
</dbReference>
<keyword evidence="3" id="KW-1185">Reference proteome</keyword>
<accession>A0AAD7MQY9</accession>
<evidence type="ECO:0000313" key="2">
    <source>
        <dbReference type="EMBL" id="KAJ7727147.1"/>
    </source>
</evidence>
<comment type="caution">
    <text evidence="1">The sequence shown here is derived from an EMBL/GenBank/DDBJ whole genome shotgun (WGS) entry which is preliminary data.</text>
</comment>
<sequence>NSHIVCPYAEPIFRWTEAEADWNARMSAVSIEVEHGFGGIVTMWPHKLWASPIGRYYRIAVLLTHNCLRPSQTAQYFQCEPPILEECFH</sequence>